<dbReference type="RefSeq" id="WP_316699714.1">
    <property type="nucleotide sequence ID" value="NZ_CP136336.1"/>
</dbReference>
<reference evidence="1 2" key="1">
    <citation type="submission" date="2023-10" db="EMBL/GenBank/DDBJ databases">
        <title>Bacteria for the degradation of biodegradable plastic PBAT(Polybutylene adipate terephthalate).</title>
        <authorList>
            <person name="Weon H.-Y."/>
            <person name="Yeon J."/>
        </authorList>
    </citation>
    <scope>NUCLEOTIDE SEQUENCE [LARGE SCALE GENOMIC DNA]</scope>
    <source>
        <strain evidence="1 2">SBD 7-3</strain>
    </source>
</reference>
<dbReference type="PIRSF" id="PIRSF028304">
    <property type="entry name" value="UCP028304"/>
    <property type="match status" value="1"/>
</dbReference>
<dbReference type="Proteomes" id="UP001303946">
    <property type="component" value="Chromosome"/>
</dbReference>
<dbReference type="InterPro" id="IPR010272">
    <property type="entry name" value="T6SS_TssF"/>
</dbReference>
<dbReference type="EMBL" id="CP136336">
    <property type="protein sequence ID" value="WOB07033.1"/>
    <property type="molecule type" value="Genomic_DNA"/>
</dbReference>
<dbReference type="PANTHER" id="PTHR35370">
    <property type="entry name" value="CYTOPLASMIC PROTEIN-RELATED-RELATED"/>
    <property type="match status" value="1"/>
</dbReference>
<organism evidence="1 2">
    <name type="scientific">Piscinibacter gummiphilus</name>
    <dbReference type="NCBI Taxonomy" id="946333"/>
    <lineage>
        <taxon>Bacteria</taxon>
        <taxon>Pseudomonadati</taxon>
        <taxon>Pseudomonadota</taxon>
        <taxon>Betaproteobacteria</taxon>
        <taxon>Burkholderiales</taxon>
        <taxon>Sphaerotilaceae</taxon>
        <taxon>Piscinibacter</taxon>
    </lineage>
</organism>
<evidence type="ECO:0000313" key="2">
    <source>
        <dbReference type="Proteomes" id="UP001303946"/>
    </source>
</evidence>
<keyword evidence="2" id="KW-1185">Reference proteome</keyword>
<name>A0ABZ0CW06_9BURK</name>
<gene>
    <name evidence="1" type="primary">tssF</name>
    <name evidence="1" type="ORF">RXV79_19175</name>
</gene>
<evidence type="ECO:0000313" key="1">
    <source>
        <dbReference type="EMBL" id="WOB07033.1"/>
    </source>
</evidence>
<dbReference type="Pfam" id="PF05947">
    <property type="entry name" value="T6SS_TssF"/>
    <property type="match status" value="1"/>
</dbReference>
<dbReference type="NCBIfam" id="TIGR03359">
    <property type="entry name" value="VI_chp_6"/>
    <property type="match status" value="1"/>
</dbReference>
<accession>A0ABZ0CW06</accession>
<protein>
    <submittedName>
        <fullName evidence="1">Type VI secretion system baseplate subunit TssF</fullName>
    </submittedName>
</protein>
<proteinExistence type="predicted"/>
<sequence length="630" mass="69578">MDELLPHYERELAFLREDVKGFAARYPKVAGRLQLASGIAEDPHVERLIQSFALLAARVHKRLDDDFPLVTESLLDVLYPHYLRPFPSCSIAQFDLGSAAGQMSAAGVVPRGTLLSTRAVRGVACKFRTAYPLSLAPVRVASASYRNTIAAPEGTRVPSSATSVISIQLELTSPRASWAVVGERLRVYLDGEPSQVSALREALCEKVVAVMLQATPHGPWTAGPRSERPSLVGFGDDEALIDYDERSHPAYRLLTEYFAFPDKFNFVDLPVPLASVPGLLPIGDEVAARPSRITLHLVLSGMRSDSDQARLLESISADSFALGCTPVVNLFKQNADPIRVTHTAARYPVVVDARKAFAYEVYSVDRVFRVKQTPHGESVDEFRPFFSLYHDDLLGEGDELGERPPGRYWHVQRDEMLADASPGYEVEMSIVDVDFEPTAPQVDTLSLQVTSTNRDLPSQLSFGTPGGDLFIEGGSVAREIRMLRKPTPTYRIERGRGSLWRLVSHLSLNHLSLSGRGVEALKEMLRLYDLPQDAANRRQVDGVTSIEFVPATAWLSGEPFATFVRGTEVRLTIDEESYVGTGLHLFASMLDRFFGLYVHINSFTKLTLISARTRQPLITCPPRNGATALV</sequence>
<dbReference type="PANTHER" id="PTHR35370:SF1">
    <property type="entry name" value="TYPE VI SECRETION SYSTEM COMPONENT TSSF1"/>
    <property type="match status" value="1"/>
</dbReference>